<dbReference type="Proteomes" id="UP001595952">
    <property type="component" value="Unassembled WGS sequence"/>
</dbReference>
<dbReference type="PANTHER" id="PTHR30026">
    <property type="entry name" value="OUTER MEMBRANE PROTEIN TOLC"/>
    <property type="match status" value="1"/>
</dbReference>
<dbReference type="PANTHER" id="PTHR30026:SF20">
    <property type="entry name" value="OUTER MEMBRANE PROTEIN TOLC"/>
    <property type="match status" value="1"/>
</dbReference>
<dbReference type="EMBL" id="JBHSEI010000005">
    <property type="protein sequence ID" value="MFC4638452.1"/>
    <property type="molecule type" value="Genomic_DNA"/>
</dbReference>
<dbReference type="Gene3D" id="1.20.1600.10">
    <property type="entry name" value="Outer membrane efflux proteins (OEP)"/>
    <property type="match status" value="2"/>
</dbReference>
<protein>
    <submittedName>
        <fullName evidence="10">TolC family protein</fullName>
    </submittedName>
</protein>
<evidence type="ECO:0000313" key="10">
    <source>
        <dbReference type="EMBL" id="MFC4638452.1"/>
    </source>
</evidence>
<evidence type="ECO:0000256" key="2">
    <source>
        <dbReference type="ARBA" id="ARBA00007613"/>
    </source>
</evidence>
<keyword evidence="3" id="KW-0813">Transport</keyword>
<evidence type="ECO:0000256" key="4">
    <source>
        <dbReference type="ARBA" id="ARBA00022452"/>
    </source>
</evidence>
<gene>
    <name evidence="10" type="ORF">ACFO0D_08840</name>
</gene>
<proteinExistence type="inferred from homology"/>
<keyword evidence="4" id="KW-1134">Transmembrane beta strand</keyword>
<comment type="similarity">
    <text evidence="2">Belongs to the outer membrane factor (OMF) (TC 1.B.17) family.</text>
</comment>
<evidence type="ECO:0000256" key="5">
    <source>
        <dbReference type="ARBA" id="ARBA00022692"/>
    </source>
</evidence>
<evidence type="ECO:0000256" key="9">
    <source>
        <dbReference type="SAM" id="SignalP"/>
    </source>
</evidence>
<keyword evidence="7" id="KW-0998">Cell outer membrane</keyword>
<feature type="signal peptide" evidence="9">
    <location>
        <begin position="1"/>
        <end position="23"/>
    </location>
</feature>
<dbReference type="SUPFAM" id="SSF56954">
    <property type="entry name" value="Outer membrane efflux proteins (OEP)"/>
    <property type="match status" value="2"/>
</dbReference>
<dbReference type="Pfam" id="PF02321">
    <property type="entry name" value="OEP"/>
    <property type="match status" value="1"/>
</dbReference>
<sequence>MNRSLTLLTLALVLPLLSAQAQGAQPPALQAQAQPGAQTRLTLPGAVARALAAGADVSSARATLQKAQAALRAARADPTSLITTLTQAEQEVTGQTAALDAAKLSTLQATLNSYLAASETAGRISLNAAQVALDERNLAIARARLASRVATALEVSRAQNSLNSNRQELADARAQLPVQLASLARVLGLPAGTPLSLAAPPAPPRLTATVAGLQSGLERRLPALVQAAGGAAFARLQVRLASNDYTPARTLQDAQVTLANAERSLQDAQAASATAVRDAYRAVQDAQARVTLAREQAANAQTALTQAQARLKAGTAAAVEVQQAQVQAQQAALGVTQAQNGVWRALAALSVASGVDVTGLVK</sequence>
<keyword evidence="6" id="KW-0472">Membrane</keyword>
<reference evidence="11" key="1">
    <citation type="journal article" date="2019" name="Int. J. Syst. Evol. Microbiol.">
        <title>The Global Catalogue of Microorganisms (GCM) 10K type strain sequencing project: providing services to taxonomists for standard genome sequencing and annotation.</title>
        <authorList>
            <consortium name="The Broad Institute Genomics Platform"/>
            <consortium name="The Broad Institute Genome Sequencing Center for Infectious Disease"/>
            <person name="Wu L."/>
            <person name="Ma J."/>
        </authorList>
    </citation>
    <scope>NUCLEOTIDE SEQUENCE [LARGE SCALE GENOMIC DNA]</scope>
    <source>
        <strain evidence="11">CCUG 55995</strain>
    </source>
</reference>
<evidence type="ECO:0000256" key="7">
    <source>
        <dbReference type="ARBA" id="ARBA00023237"/>
    </source>
</evidence>
<keyword evidence="9" id="KW-0732">Signal</keyword>
<comment type="subcellular location">
    <subcellularLocation>
        <location evidence="1">Cell outer membrane</location>
    </subcellularLocation>
</comment>
<evidence type="ECO:0000256" key="8">
    <source>
        <dbReference type="SAM" id="Coils"/>
    </source>
</evidence>
<dbReference type="InterPro" id="IPR051906">
    <property type="entry name" value="TolC-like"/>
</dbReference>
<organism evidence="10 11">
    <name type="scientific">Deinococcus hohokamensis</name>
    <dbReference type="NCBI Taxonomy" id="309883"/>
    <lineage>
        <taxon>Bacteria</taxon>
        <taxon>Thermotogati</taxon>
        <taxon>Deinococcota</taxon>
        <taxon>Deinococci</taxon>
        <taxon>Deinococcales</taxon>
        <taxon>Deinococcaceae</taxon>
        <taxon>Deinococcus</taxon>
    </lineage>
</organism>
<name>A0ABV9I7Z8_9DEIO</name>
<comment type="caution">
    <text evidence="10">The sequence shown here is derived from an EMBL/GenBank/DDBJ whole genome shotgun (WGS) entry which is preliminary data.</text>
</comment>
<feature type="coiled-coil region" evidence="8">
    <location>
        <begin position="251"/>
        <end position="310"/>
    </location>
</feature>
<evidence type="ECO:0000256" key="3">
    <source>
        <dbReference type="ARBA" id="ARBA00022448"/>
    </source>
</evidence>
<feature type="chain" id="PRO_5045849426" evidence="9">
    <location>
        <begin position="24"/>
        <end position="362"/>
    </location>
</feature>
<keyword evidence="5" id="KW-0812">Transmembrane</keyword>
<evidence type="ECO:0000313" key="11">
    <source>
        <dbReference type="Proteomes" id="UP001595952"/>
    </source>
</evidence>
<keyword evidence="11" id="KW-1185">Reference proteome</keyword>
<accession>A0ABV9I7Z8</accession>
<keyword evidence="8" id="KW-0175">Coiled coil</keyword>
<dbReference type="InterPro" id="IPR003423">
    <property type="entry name" value="OMP_efflux"/>
</dbReference>
<dbReference type="RefSeq" id="WP_380061456.1">
    <property type="nucleotide sequence ID" value="NZ_JBHSEI010000005.1"/>
</dbReference>
<evidence type="ECO:0000256" key="1">
    <source>
        <dbReference type="ARBA" id="ARBA00004442"/>
    </source>
</evidence>
<evidence type="ECO:0000256" key="6">
    <source>
        <dbReference type="ARBA" id="ARBA00023136"/>
    </source>
</evidence>